<dbReference type="SUPFAM" id="SSF110581">
    <property type="entry name" value="Indigoidine synthase A-like"/>
    <property type="match status" value="1"/>
</dbReference>
<comment type="cofactor">
    <cofactor evidence="6">
        <name>Mn(2+)</name>
        <dbReference type="ChEBI" id="CHEBI:29035"/>
    </cofactor>
    <text evidence="6">Binds 1 Mn(2+) ion per subunit.</text>
</comment>
<dbReference type="PANTHER" id="PTHR42909">
    <property type="entry name" value="ZGC:136858"/>
    <property type="match status" value="1"/>
</dbReference>
<dbReference type="GO" id="GO:0004730">
    <property type="term" value="F:pseudouridylate synthase activity"/>
    <property type="evidence" value="ECO:0007669"/>
    <property type="project" value="UniProtKB-UniRule"/>
</dbReference>
<keyword evidence="2 6" id="KW-0378">Hydrolase</keyword>
<feature type="active site" description="Nucleophile" evidence="6">
    <location>
        <position position="138"/>
    </location>
</feature>
<dbReference type="EC" id="4.2.1.70" evidence="6"/>
<sequence length="283" mass="29762">MVALESTLISHGLPRPDNLRVARALEEEIRREGAVPATVGVVEGVARVGLGPEELELLASGEVPKLSARDLPAAAAKGVSGATTVAATAHLAALCGIKLFATGGLGGVHRGARESWDVSADLAALSRTPVAVVCSGVKSILDVPATLEQLETLGVPVVGFRSRAFAGFYLSDSGCTLAWSVEDEREAAALIRALPGLGLGCGVVISNPLPPEEQLDPGLHERVLRSGLEELARRGVSGKEVTPFLLEHFRERTGGESLRANERLVLRNGRLAARIARRLCEER</sequence>
<feature type="binding site" evidence="6">
    <location>
        <position position="85"/>
    </location>
    <ligand>
        <name>substrate</name>
    </ligand>
</feature>
<proteinExistence type="inferred from homology"/>
<feature type="binding site" evidence="6">
    <location>
        <position position="65"/>
    </location>
    <ligand>
        <name>substrate</name>
    </ligand>
</feature>
<comment type="subunit">
    <text evidence="6">Homotrimer.</text>
</comment>
<dbReference type="GO" id="GO:0005737">
    <property type="term" value="C:cytoplasm"/>
    <property type="evidence" value="ECO:0007669"/>
    <property type="project" value="TreeGrafter"/>
</dbReference>
<dbReference type="GO" id="GO:0046872">
    <property type="term" value="F:metal ion binding"/>
    <property type="evidence" value="ECO:0007669"/>
    <property type="project" value="UniProtKB-KW"/>
</dbReference>
<evidence type="ECO:0000256" key="5">
    <source>
        <dbReference type="ARBA" id="ARBA00023295"/>
    </source>
</evidence>
<dbReference type="Gene3D" id="3.40.1790.10">
    <property type="entry name" value="Indigoidine synthase domain"/>
    <property type="match status" value="1"/>
</dbReference>
<keyword evidence="1 6" id="KW-0479">Metal-binding</keyword>
<feature type="binding site" evidence="6">
    <location>
        <begin position="119"/>
        <end position="121"/>
    </location>
    <ligand>
        <name>substrate</name>
    </ligand>
</feature>
<reference evidence="7" key="1">
    <citation type="journal article" date="2019" name="Microbiol. Resour. Announc.">
        <title>Complete Genome Sequence of Rubrobacter xylanophilus Strain AA3-22, Isolated from Arima Onsen in Japan.</title>
        <authorList>
            <person name="Tomariguchi N."/>
            <person name="Miyazaki K."/>
        </authorList>
    </citation>
    <scope>NUCLEOTIDE SEQUENCE [LARGE SCALE GENOMIC DNA]</scope>
    <source>
        <strain evidence="7">AA3-22</strain>
    </source>
</reference>
<evidence type="ECO:0000256" key="4">
    <source>
        <dbReference type="ARBA" id="ARBA00023239"/>
    </source>
</evidence>
<dbReference type="Pfam" id="PF04227">
    <property type="entry name" value="Indigoidine_A"/>
    <property type="match status" value="1"/>
</dbReference>
<evidence type="ECO:0000256" key="1">
    <source>
        <dbReference type="ARBA" id="ARBA00022723"/>
    </source>
</evidence>
<dbReference type="GO" id="GO:0016798">
    <property type="term" value="F:hydrolase activity, acting on glycosyl bonds"/>
    <property type="evidence" value="ECO:0007669"/>
    <property type="project" value="UniProtKB-KW"/>
</dbReference>
<dbReference type="GO" id="GO:0046113">
    <property type="term" value="P:nucleobase catabolic process"/>
    <property type="evidence" value="ECO:0007669"/>
    <property type="project" value="UniProtKB-UniRule"/>
</dbReference>
<accession>A0A510HLX0</accession>
<organism evidence="7 8">
    <name type="scientific">Rubrobacter xylanophilus</name>
    <dbReference type="NCBI Taxonomy" id="49319"/>
    <lineage>
        <taxon>Bacteria</taxon>
        <taxon>Bacillati</taxon>
        <taxon>Actinomycetota</taxon>
        <taxon>Rubrobacteria</taxon>
        <taxon>Rubrobacterales</taxon>
        <taxon>Rubrobacteraceae</taxon>
        <taxon>Rubrobacter</taxon>
    </lineage>
</organism>
<comment type="similarity">
    <text evidence="6">Belongs to the pseudouridine-5'-phosphate glycosidase family.</text>
</comment>
<keyword evidence="4 6" id="KW-0456">Lyase</keyword>
<evidence type="ECO:0000313" key="8">
    <source>
        <dbReference type="Proteomes" id="UP000318065"/>
    </source>
</evidence>
<gene>
    <name evidence="6 7" type="primary">psuG</name>
    <name evidence="7" type="ORF">RxyAA322_28800</name>
</gene>
<dbReference type="HAMAP" id="MF_01876">
    <property type="entry name" value="PsiMP_glycosidase"/>
    <property type="match status" value="1"/>
</dbReference>
<comment type="function">
    <text evidence="6">Catalyzes the reversible cleavage of pseudouridine 5'-phosphate (PsiMP) to ribose 5-phosphate and uracil. Functions biologically in the cleavage direction, as part of a pseudouridine degradation pathway.</text>
</comment>
<dbReference type="InterPro" id="IPR022830">
    <property type="entry name" value="Indigdn_synthA-like"/>
</dbReference>
<dbReference type="EMBL" id="AP019791">
    <property type="protein sequence ID" value="BBL81026.1"/>
    <property type="molecule type" value="Genomic_DNA"/>
</dbReference>
<comment type="catalytic activity">
    <reaction evidence="6">
        <text>D-ribose 5-phosphate + uracil = psi-UMP + H2O</text>
        <dbReference type="Rhea" id="RHEA:18337"/>
        <dbReference type="ChEBI" id="CHEBI:15377"/>
        <dbReference type="ChEBI" id="CHEBI:17568"/>
        <dbReference type="ChEBI" id="CHEBI:58380"/>
        <dbReference type="ChEBI" id="CHEBI:78346"/>
        <dbReference type="EC" id="4.2.1.70"/>
    </reaction>
</comment>
<protein>
    <recommendedName>
        <fullName evidence="6">Pseudouridine-5'-phosphate glycosidase</fullName>
        <shortName evidence="6">PsiMP glycosidase</shortName>
        <ecNumber evidence="6">4.2.1.70</ecNumber>
    </recommendedName>
</protein>
<dbReference type="PANTHER" id="PTHR42909:SF1">
    <property type="entry name" value="CARBOHYDRATE KINASE PFKB DOMAIN-CONTAINING PROTEIN"/>
    <property type="match status" value="1"/>
</dbReference>
<evidence type="ECO:0000256" key="3">
    <source>
        <dbReference type="ARBA" id="ARBA00023211"/>
    </source>
</evidence>
<dbReference type="InterPro" id="IPR007342">
    <property type="entry name" value="PsuG"/>
</dbReference>
<name>A0A510HLX0_9ACTN</name>
<keyword evidence="3 6" id="KW-0464">Manganese</keyword>
<feature type="active site" description="Proton donor" evidence="6">
    <location>
        <position position="5"/>
    </location>
</feature>
<dbReference type="AlphaFoldDB" id="A0A510HLX0"/>
<evidence type="ECO:0000313" key="7">
    <source>
        <dbReference type="EMBL" id="BBL81026.1"/>
    </source>
</evidence>
<dbReference type="Proteomes" id="UP000318065">
    <property type="component" value="Chromosome"/>
</dbReference>
<feature type="binding site" evidence="6">
    <location>
        <position position="117"/>
    </location>
    <ligand>
        <name>Mn(2+)</name>
        <dbReference type="ChEBI" id="CHEBI:29035"/>
    </ligand>
</feature>
<keyword evidence="5 6" id="KW-0326">Glycosidase</keyword>
<keyword evidence="8" id="KW-1185">Reference proteome</keyword>
<evidence type="ECO:0000256" key="6">
    <source>
        <dbReference type="HAMAP-Rule" id="MF_01876"/>
    </source>
</evidence>
<evidence type="ECO:0000256" key="2">
    <source>
        <dbReference type="ARBA" id="ARBA00022801"/>
    </source>
</evidence>